<dbReference type="STRING" id="671987.R0JY29"/>
<dbReference type="Proteomes" id="UP000016935">
    <property type="component" value="Unassembled WGS sequence"/>
</dbReference>
<evidence type="ECO:0000256" key="1">
    <source>
        <dbReference type="SAM" id="MobiDB-lite"/>
    </source>
</evidence>
<dbReference type="PANTHER" id="PTHR22684:SF0">
    <property type="entry name" value="RIBOSOME QUALITY CONTROL COMPLEX SUBUNIT TCF25"/>
    <property type="match status" value="1"/>
</dbReference>
<feature type="compositionally biased region" description="Basic residues" evidence="1">
    <location>
        <begin position="91"/>
        <end position="106"/>
    </location>
</feature>
<reference evidence="2 3" key="2">
    <citation type="journal article" date="2013" name="PLoS Genet.">
        <title>Comparative genome structure, secondary metabolite, and effector coding capacity across Cochliobolus pathogens.</title>
        <authorList>
            <person name="Condon B.J."/>
            <person name="Leng Y."/>
            <person name="Wu D."/>
            <person name="Bushley K.E."/>
            <person name="Ohm R.A."/>
            <person name="Otillar R."/>
            <person name="Martin J."/>
            <person name="Schackwitz W."/>
            <person name="Grimwood J."/>
            <person name="MohdZainudin N."/>
            <person name="Xue C."/>
            <person name="Wang R."/>
            <person name="Manning V.A."/>
            <person name="Dhillon B."/>
            <person name="Tu Z.J."/>
            <person name="Steffenson B.J."/>
            <person name="Salamov A."/>
            <person name="Sun H."/>
            <person name="Lowry S."/>
            <person name="LaButti K."/>
            <person name="Han J."/>
            <person name="Copeland A."/>
            <person name="Lindquist E."/>
            <person name="Barry K."/>
            <person name="Schmutz J."/>
            <person name="Baker S.E."/>
            <person name="Ciuffetti L.M."/>
            <person name="Grigoriev I.V."/>
            <person name="Zhong S."/>
            <person name="Turgeon B.G."/>
        </authorList>
    </citation>
    <scope>NUCLEOTIDE SEQUENCE [LARGE SCALE GENOMIC DNA]</scope>
    <source>
        <strain evidence="3">28A</strain>
    </source>
</reference>
<gene>
    <name evidence="2" type="ORF">SETTUDRAFT_184968</name>
</gene>
<dbReference type="GeneID" id="19402076"/>
<dbReference type="OrthoDB" id="205993at2759"/>
<feature type="region of interest" description="Disordered" evidence="1">
    <location>
        <begin position="568"/>
        <end position="594"/>
    </location>
</feature>
<feature type="region of interest" description="Disordered" evidence="1">
    <location>
        <begin position="1"/>
        <end position="122"/>
    </location>
</feature>
<feature type="compositionally biased region" description="Basic and acidic residues" evidence="1">
    <location>
        <begin position="9"/>
        <end position="23"/>
    </location>
</feature>
<organism evidence="2 3">
    <name type="scientific">Exserohilum turcicum (strain 28A)</name>
    <name type="common">Northern leaf blight fungus</name>
    <name type="synonym">Setosphaeria turcica</name>
    <dbReference type="NCBI Taxonomy" id="671987"/>
    <lineage>
        <taxon>Eukaryota</taxon>
        <taxon>Fungi</taxon>
        <taxon>Dikarya</taxon>
        <taxon>Ascomycota</taxon>
        <taxon>Pezizomycotina</taxon>
        <taxon>Dothideomycetes</taxon>
        <taxon>Pleosporomycetidae</taxon>
        <taxon>Pleosporales</taxon>
        <taxon>Pleosporineae</taxon>
        <taxon>Pleosporaceae</taxon>
        <taxon>Exserohilum</taxon>
    </lineage>
</organism>
<dbReference type="RefSeq" id="XP_008026607.1">
    <property type="nucleotide sequence ID" value="XM_008028416.1"/>
</dbReference>
<dbReference type="GO" id="GO:1990116">
    <property type="term" value="P:ribosome-associated ubiquitin-dependent protein catabolic process"/>
    <property type="evidence" value="ECO:0007669"/>
    <property type="project" value="TreeGrafter"/>
</dbReference>
<reference evidence="2 3" key="1">
    <citation type="journal article" date="2012" name="PLoS Pathog.">
        <title>Diverse lifestyles and strategies of plant pathogenesis encoded in the genomes of eighteen Dothideomycetes fungi.</title>
        <authorList>
            <person name="Ohm R.A."/>
            <person name="Feau N."/>
            <person name="Henrissat B."/>
            <person name="Schoch C.L."/>
            <person name="Horwitz B.A."/>
            <person name="Barry K.W."/>
            <person name="Condon B.J."/>
            <person name="Copeland A.C."/>
            <person name="Dhillon B."/>
            <person name="Glaser F."/>
            <person name="Hesse C.N."/>
            <person name="Kosti I."/>
            <person name="LaButti K."/>
            <person name="Lindquist E.A."/>
            <person name="Lucas S."/>
            <person name="Salamov A.A."/>
            <person name="Bradshaw R.E."/>
            <person name="Ciuffetti L."/>
            <person name="Hamelin R.C."/>
            <person name="Kema G.H.J."/>
            <person name="Lawrence C."/>
            <person name="Scott J.A."/>
            <person name="Spatafora J.W."/>
            <person name="Turgeon B.G."/>
            <person name="de Wit P.J.G.M."/>
            <person name="Zhong S."/>
            <person name="Goodwin S.B."/>
            <person name="Grigoriev I.V."/>
        </authorList>
    </citation>
    <scope>NUCLEOTIDE SEQUENCE [LARGE SCALE GENOMIC DNA]</scope>
    <source>
        <strain evidence="3">28A</strain>
    </source>
</reference>
<proteinExistence type="predicted"/>
<name>R0JY29_EXST2</name>
<dbReference type="Pfam" id="PF04910">
    <property type="entry name" value="Tcf25"/>
    <property type="match status" value="1"/>
</dbReference>
<sequence>MSSRALRRAQRELEEKQIRERLAQDSQDEDESEPEVALKTAAKPSLFAMLGDGGDDEEGGDDDDDDDEDAERETEADAGGSDDKAAPAPKPSKKSKKKKKKAKSKGKAAATVASDTRTKSRSDLDEIDQALLALSLTANGQAGAESDQQGAAVSEEKKQLFSALSVDTQHLHSANEMKKLFGRAALQNVEDEGRPRQRGHQGGIAAAIAGRHAPGGRNLASLGLRRNIFIQGKEEWPRATSGGLGMEIVEKRADGTVEYKFVHNRTYQDVQRQFQVCVASMDPERMISLLQHNPFHISTLLQVSEIAKQQRENAAASDMLERALFTFGRSVHSTFAANLAAGKARLDFRRPENREFWLAVWRYLGALSTRATWRTSFEWAKLLLAMDPEQDPYCLRLLVDQLALRGREPEGLVHIVESDYLQRQWKIPPNLAYSVALAHDRMKEPQKARSALRNAIKEYPWIAARLCKELDISPIPKTVWGKEPNNDYQELLCQMYVPKAKDLWNTTEGTTLLVEMCYAFDEELGAGEDPYWLAQIAENDIARHVILSDNQALMSLLDVRIKSKYTSVSDPLPPDDNLESYEASASGTHTRRPPDAEAQQLLLVDLEQQREYFERVGIERLMQRGLTEQNLIEALEEANSSVEEFRSRTERFQFIRAMLQQAGVQVVFDEQAGGREVGTGSETDE</sequence>
<evidence type="ECO:0000313" key="2">
    <source>
        <dbReference type="EMBL" id="EOA85823.1"/>
    </source>
</evidence>
<dbReference type="GO" id="GO:0072344">
    <property type="term" value="P:rescue of stalled ribosome"/>
    <property type="evidence" value="ECO:0007669"/>
    <property type="project" value="TreeGrafter"/>
</dbReference>
<dbReference type="HOGENOM" id="CLU_008321_1_1_1"/>
<feature type="compositionally biased region" description="Acidic residues" evidence="1">
    <location>
        <begin position="53"/>
        <end position="76"/>
    </location>
</feature>
<dbReference type="EMBL" id="KB908637">
    <property type="protein sequence ID" value="EOA85823.1"/>
    <property type="molecule type" value="Genomic_DNA"/>
</dbReference>
<evidence type="ECO:0008006" key="4">
    <source>
        <dbReference type="Google" id="ProtNLM"/>
    </source>
</evidence>
<protein>
    <recommendedName>
        <fullName evidence="4">Transcription factor 25</fullName>
    </recommendedName>
</protein>
<accession>R0JY29</accession>
<dbReference type="eggNOG" id="KOG2422">
    <property type="taxonomic scope" value="Eukaryota"/>
</dbReference>
<dbReference type="GO" id="GO:1990112">
    <property type="term" value="C:RQC complex"/>
    <property type="evidence" value="ECO:0007669"/>
    <property type="project" value="TreeGrafter"/>
</dbReference>
<dbReference type="AlphaFoldDB" id="R0JY29"/>
<keyword evidence="3" id="KW-1185">Reference proteome</keyword>
<evidence type="ECO:0000313" key="3">
    <source>
        <dbReference type="Proteomes" id="UP000016935"/>
    </source>
</evidence>
<dbReference type="InterPro" id="IPR006994">
    <property type="entry name" value="TCF25/Rqc1"/>
</dbReference>
<dbReference type="PANTHER" id="PTHR22684">
    <property type="entry name" value="NULP1-RELATED"/>
    <property type="match status" value="1"/>
</dbReference>